<dbReference type="Proteomes" id="UP000010716">
    <property type="component" value="Unassembled WGS sequence"/>
</dbReference>
<name>F5LB96_CALTT</name>
<accession>F5LB96</accession>
<evidence type="ECO:0000313" key="1">
    <source>
        <dbReference type="EMBL" id="EGL81383.1"/>
    </source>
</evidence>
<comment type="caution">
    <text evidence="1">The sequence shown here is derived from an EMBL/GenBank/DDBJ whole genome shotgun (WGS) entry which is preliminary data.</text>
</comment>
<feature type="non-terminal residue" evidence="1">
    <location>
        <position position="42"/>
    </location>
</feature>
<gene>
    <name evidence="1" type="ORF">CathTA2_0084</name>
</gene>
<dbReference type="AlphaFoldDB" id="F5LB96"/>
<dbReference type="EMBL" id="AFCE01000228">
    <property type="protein sequence ID" value="EGL81383.1"/>
    <property type="molecule type" value="Genomic_DNA"/>
</dbReference>
<proteinExistence type="predicted"/>
<protein>
    <submittedName>
        <fullName evidence="1">Uncharacterized protein</fullName>
    </submittedName>
</protein>
<organism evidence="1 2">
    <name type="scientific">Caldalkalibacillus thermarum (strain TA2.A1)</name>
    <dbReference type="NCBI Taxonomy" id="986075"/>
    <lineage>
        <taxon>Bacteria</taxon>
        <taxon>Bacillati</taxon>
        <taxon>Bacillota</taxon>
        <taxon>Bacilli</taxon>
        <taxon>Bacillales</taxon>
        <taxon>Bacillaceae</taxon>
        <taxon>Caldalkalibacillus</taxon>
    </lineage>
</organism>
<sequence length="42" mass="4925">MVSSVTNSGIENQLDHLLRVFVKEKLGLMMREELENFLKVYL</sequence>
<evidence type="ECO:0000313" key="2">
    <source>
        <dbReference type="Proteomes" id="UP000010716"/>
    </source>
</evidence>
<reference evidence="1 2" key="1">
    <citation type="journal article" date="2011" name="J. Bacteriol.">
        <title>Draft genome sequence of the thermoalkaliphilic Caldalkalibacillus thermarum strain TA2.A1.</title>
        <authorList>
            <person name="Kalamorz F."/>
            <person name="Keis S."/>
            <person name="McMillan D.G."/>
            <person name="Olsson K."/>
            <person name="Stanton J.A."/>
            <person name="Stockwell P."/>
            <person name="Black M.A."/>
            <person name="Klingeman D.M."/>
            <person name="Land M.L."/>
            <person name="Han C.S."/>
            <person name="Martin S.L."/>
            <person name="Becher S.A."/>
            <person name="Peddie C.J."/>
            <person name="Morgan H.W."/>
            <person name="Matthies D."/>
            <person name="Preiss L."/>
            <person name="Meier T."/>
            <person name="Brown S.D."/>
            <person name="Cook G.M."/>
        </authorList>
    </citation>
    <scope>NUCLEOTIDE SEQUENCE [LARGE SCALE GENOMIC DNA]</scope>
    <source>
        <strain evidence="1 2">TA2.A1</strain>
    </source>
</reference>